<dbReference type="OrthoDB" id="28257at2759"/>
<evidence type="ECO:0000256" key="4">
    <source>
        <dbReference type="ARBA" id="ARBA00022989"/>
    </source>
</evidence>
<evidence type="ECO:0000313" key="9">
    <source>
        <dbReference type="Proteomes" id="UP000310158"/>
    </source>
</evidence>
<feature type="region of interest" description="Disordered" evidence="6">
    <location>
        <begin position="221"/>
        <end position="308"/>
    </location>
</feature>
<feature type="transmembrane region" description="Helical" evidence="7">
    <location>
        <begin position="6"/>
        <end position="31"/>
    </location>
</feature>
<dbReference type="PANTHER" id="PTHR13144:SF0">
    <property type="entry name" value="PROTEIN TEX261"/>
    <property type="match status" value="1"/>
</dbReference>
<name>A0A4S4L0S9_9AGAM</name>
<evidence type="ECO:0000256" key="5">
    <source>
        <dbReference type="ARBA" id="ARBA00023136"/>
    </source>
</evidence>
<reference evidence="8 9" key="1">
    <citation type="submission" date="2019-02" db="EMBL/GenBank/DDBJ databases">
        <title>Genome sequencing of the rare red list fungi Bondarzewia mesenterica.</title>
        <authorList>
            <person name="Buettner E."/>
            <person name="Kellner H."/>
        </authorList>
    </citation>
    <scope>NUCLEOTIDE SEQUENCE [LARGE SCALE GENOMIC DNA]</scope>
    <source>
        <strain evidence="8 9">DSM 108281</strain>
    </source>
</reference>
<dbReference type="GO" id="GO:0000139">
    <property type="term" value="C:Golgi membrane"/>
    <property type="evidence" value="ECO:0007669"/>
    <property type="project" value="TreeGrafter"/>
</dbReference>
<comment type="similarity">
    <text evidence="2">Belongs to the SVP26 family.</text>
</comment>
<dbReference type="AlphaFoldDB" id="A0A4S4L0S9"/>
<protein>
    <recommendedName>
        <fullName evidence="10">DUF396-domain-containing protein</fullName>
    </recommendedName>
</protein>
<dbReference type="Proteomes" id="UP000310158">
    <property type="component" value="Unassembled WGS sequence"/>
</dbReference>
<dbReference type="GO" id="GO:0005789">
    <property type="term" value="C:endoplasmic reticulum membrane"/>
    <property type="evidence" value="ECO:0007669"/>
    <property type="project" value="TreeGrafter"/>
</dbReference>
<feature type="transmembrane region" description="Helical" evidence="7">
    <location>
        <begin position="138"/>
        <end position="164"/>
    </location>
</feature>
<keyword evidence="4 7" id="KW-1133">Transmembrane helix</keyword>
<dbReference type="GO" id="GO:0097020">
    <property type="term" value="F:COPII receptor activity"/>
    <property type="evidence" value="ECO:0007669"/>
    <property type="project" value="InterPro"/>
</dbReference>
<keyword evidence="3 7" id="KW-0812">Transmembrane</keyword>
<evidence type="ECO:0000256" key="7">
    <source>
        <dbReference type="SAM" id="Phobius"/>
    </source>
</evidence>
<accession>A0A4S4L0S9</accession>
<evidence type="ECO:0000256" key="3">
    <source>
        <dbReference type="ARBA" id="ARBA00022692"/>
    </source>
</evidence>
<evidence type="ECO:0000256" key="2">
    <source>
        <dbReference type="ARBA" id="ARBA00008096"/>
    </source>
</evidence>
<keyword evidence="9" id="KW-1185">Reference proteome</keyword>
<feature type="transmembrane region" description="Helical" evidence="7">
    <location>
        <begin position="98"/>
        <end position="117"/>
    </location>
</feature>
<proteinExistence type="inferred from homology"/>
<dbReference type="EMBL" id="SGPL01001085">
    <property type="protein sequence ID" value="THH04896.1"/>
    <property type="molecule type" value="Genomic_DNA"/>
</dbReference>
<feature type="compositionally biased region" description="Low complexity" evidence="6">
    <location>
        <begin position="293"/>
        <end position="308"/>
    </location>
</feature>
<dbReference type="GO" id="GO:0030134">
    <property type="term" value="C:COPII-coated ER to Golgi transport vesicle"/>
    <property type="evidence" value="ECO:0007669"/>
    <property type="project" value="TreeGrafter"/>
</dbReference>
<keyword evidence="5 7" id="KW-0472">Membrane</keyword>
<dbReference type="InterPro" id="IPR007277">
    <property type="entry name" value="Svp26/Tex261"/>
</dbReference>
<dbReference type="Pfam" id="PF04148">
    <property type="entry name" value="Erv26"/>
    <property type="match status" value="1"/>
</dbReference>
<comment type="caution">
    <text evidence="8">The sequence shown here is derived from an EMBL/GenBank/DDBJ whole genome shotgun (WGS) entry which is preliminary data.</text>
</comment>
<evidence type="ECO:0008006" key="10">
    <source>
        <dbReference type="Google" id="ProtNLM"/>
    </source>
</evidence>
<dbReference type="GO" id="GO:0006888">
    <property type="term" value="P:endoplasmic reticulum to Golgi vesicle-mediated transport"/>
    <property type="evidence" value="ECO:0007669"/>
    <property type="project" value="InterPro"/>
</dbReference>
<evidence type="ECO:0000256" key="1">
    <source>
        <dbReference type="ARBA" id="ARBA00004141"/>
    </source>
</evidence>
<gene>
    <name evidence="8" type="ORF">EW146_g10050</name>
</gene>
<dbReference type="PANTHER" id="PTHR13144">
    <property type="entry name" value="TEX261 PROTEIN"/>
    <property type="match status" value="1"/>
</dbReference>
<comment type="subcellular location">
    <subcellularLocation>
        <location evidence="1">Membrane</location>
        <topology evidence="1">Multi-pass membrane protein</topology>
    </subcellularLocation>
</comment>
<sequence length="308" mass="34358">MSFLHLLSYVAAVVAFMFVTLSLASGLLWLSEVIEEHSTHAKSIGMKGIYCIIILHLVLYWTDALPLSKVLFSIFCHVVYLQNFSRTWPLIELTSPSFIASCILVITDHFVWFFHFARVTHDARQRSSRPFHGYKPATLNAPGFGDMATFFGICVWLAPLFLFLSLSANDNALPTASGQPDGLNSPTRSVSQTRTPLLRSLLDTLPLDYLPRLHSRPRRSVSEGLIAPHSPIRRATSPLPMPSSPTYSLNNLPSPRIPRTPTRSTSHDVQDTVAHTQLTPDFRLSSPPVRKQTLSSTLPSSPSLSRRR</sequence>
<feature type="compositionally biased region" description="Low complexity" evidence="6">
    <location>
        <begin position="253"/>
        <end position="264"/>
    </location>
</feature>
<organism evidence="8 9">
    <name type="scientific">Bondarzewia mesenterica</name>
    <dbReference type="NCBI Taxonomy" id="1095465"/>
    <lineage>
        <taxon>Eukaryota</taxon>
        <taxon>Fungi</taxon>
        <taxon>Dikarya</taxon>
        <taxon>Basidiomycota</taxon>
        <taxon>Agaricomycotina</taxon>
        <taxon>Agaricomycetes</taxon>
        <taxon>Russulales</taxon>
        <taxon>Bondarzewiaceae</taxon>
        <taxon>Bondarzewia</taxon>
    </lineage>
</organism>
<feature type="transmembrane region" description="Helical" evidence="7">
    <location>
        <begin position="43"/>
        <end position="62"/>
    </location>
</feature>
<evidence type="ECO:0000256" key="6">
    <source>
        <dbReference type="SAM" id="MobiDB-lite"/>
    </source>
</evidence>
<evidence type="ECO:0000313" key="8">
    <source>
        <dbReference type="EMBL" id="THH04896.1"/>
    </source>
</evidence>